<dbReference type="Gene3D" id="3.50.50.60">
    <property type="entry name" value="FAD/NAD(P)-binding domain"/>
    <property type="match status" value="2"/>
</dbReference>
<gene>
    <name evidence="13" type="ordered locus">Sfum_3874</name>
</gene>
<evidence type="ECO:0000256" key="7">
    <source>
        <dbReference type="ARBA" id="ARBA00023157"/>
    </source>
</evidence>
<evidence type="ECO:0000259" key="12">
    <source>
        <dbReference type="Pfam" id="PF13192"/>
    </source>
</evidence>
<comment type="cofactor">
    <cofactor evidence="9">
        <name>FAD</name>
        <dbReference type="ChEBI" id="CHEBI:57692"/>
    </cofactor>
    <text evidence="9">Binds 1 FAD per subunit.</text>
</comment>
<dbReference type="InterPro" id="IPR050097">
    <property type="entry name" value="Ferredoxin-NADP_redctase_2"/>
</dbReference>
<dbReference type="GO" id="GO:0102039">
    <property type="term" value="F:NADH-dependent peroxiredoxin activity"/>
    <property type="evidence" value="ECO:0007669"/>
    <property type="project" value="InterPro"/>
</dbReference>
<dbReference type="STRING" id="335543.Sfum_3874"/>
<dbReference type="SUPFAM" id="SSF52833">
    <property type="entry name" value="Thioredoxin-like"/>
    <property type="match status" value="2"/>
</dbReference>
<dbReference type="InterPro" id="IPR036249">
    <property type="entry name" value="Thioredoxin-like_sf"/>
</dbReference>
<feature type="domain" description="Thioredoxin-like fold" evidence="12">
    <location>
        <begin position="142"/>
        <end position="215"/>
    </location>
</feature>
<keyword evidence="3" id="KW-0285">Flavoprotein</keyword>
<sequence length="548" mass="59372">MPKQAGSSTPGESQLGAEVEDQLRAAFKALPHDMPVFLFTDGKSKDPLGAAAKQMMRLFRNLSDRIKVKEYDMDHPEARKWNVTGAPTFLFDPERYSIRYMGTPFGEEGRTFLGALILIGSGTGSLSEQSRKVLKKIDSPRDVKVFVSPTCPYCPEQAINAIRAAIENPEFISLEIIDIQANPELADKYGAFSVPQTFANDVLIAQGAQTEELFLLSLEKMEQQNVFIPESDAAVLDVDLVIVGGGPAGLTAGIYAVRSGLRTAVVEAGQLGGQVAATPIVENYPGFTRVPGKTLVDILVSHALEYTEIFQGEKVLEIIRGDPLEVRTTRRKFLTRAVILATGAEYKKLGVPGEARLAGRGVSYCATCDGPLFKGKKVIVVGGGNSAATEALYLHNIGVGVTMVHRRDTFRAQEHLTRNVLGNNIPVFWDTEVKEIRGKERVSEVELFNGKTGRTQTVPTDGVFIAVGYSPTVELALKAGVEITPDGFIKHDSHHRTNIPGIYSAGDVEGGYKQIVTAMSQGTEAALSVFEDLKTPYWLSEAVVKAAG</sequence>
<evidence type="ECO:0000256" key="1">
    <source>
        <dbReference type="ARBA" id="ARBA00009333"/>
    </source>
</evidence>
<dbReference type="GO" id="GO:0016668">
    <property type="term" value="F:oxidoreductase activity, acting on a sulfur group of donors, NAD(P) as acceptor"/>
    <property type="evidence" value="ECO:0007669"/>
    <property type="project" value="UniProtKB-ARBA"/>
</dbReference>
<dbReference type="eggNOG" id="COG0526">
    <property type="taxonomic scope" value="Bacteria"/>
</dbReference>
<organism evidence="13 14">
    <name type="scientific">Syntrophobacter fumaroxidans (strain DSM 10017 / MPOB)</name>
    <dbReference type="NCBI Taxonomy" id="335543"/>
    <lineage>
        <taxon>Bacteria</taxon>
        <taxon>Pseudomonadati</taxon>
        <taxon>Thermodesulfobacteriota</taxon>
        <taxon>Syntrophobacteria</taxon>
        <taxon>Syntrophobacterales</taxon>
        <taxon>Syntrophobacteraceae</taxon>
        <taxon>Syntrophobacter</taxon>
    </lineage>
</organism>
<dbReference type="PROSITE" id="PS51354">
    <property type="entry name" value="GLUTAREDOXIN_2"/>
    <property type="match status" value="1"/>
</dbReference>
<evidence type="ECO:0000256" key="4">
    <source>
        <dbReference type="ARBA" id="ARBA00022827"/>
    </source>
</evidence>
<keyword evidence="5" id="KW-0560">Oxidoreductase</keyword>
<evidence type="ECO:0000256" key="10">
    <source>
        <dbReference type="PIRSR" id="PIRSR000238-2"/>
    </source>
</evidence>
<name>A0LQ41_SYNFM</name>
<dbReference type="HOGENOM" id="CLU_031864_4_2_7"/>
<protein>
    <submittedName>
        <fullName evidence="13">FAD-dependent pyridine nucleotide-disulphide oxidoreductase</fullName>
    </submittedName>
</protein>
<evidence type="ECO:0000256" key="3">
    <source>
        <dbReference type="ARBA" id="ARBA00022630"/>
    </source>
</evidence>
<keyword evidence="4 9" id="KW-0274">FAD</keyword>
<dbReference type="Proteomes" id="UP000001784">
    <property type="component" value="Chromosome"/>
</dbReference>
<feature type="binding site" evidence="9">
    <location>
        <begin position="239"/>
        <end position="254"/>
    </location>
    <ligand>
        <name>FAD</name>
        <dbReference type="ChEBI" id="CHEBI:57692"/>
    </ligand>
</feature>
<keyword evidence="9" id="KW-0521">NADP</keyword>
<dbReference type="PRINTS" id="PR00469">
    <property type="entry name" value="PNDRDTASEII"/>
</dbReference>
<comment type="similarity">
    <text evidence="1">Belongs to the class-II pyridine nucleotide-disulfide oxidoreductase family.</text>
</comment>
<evidence type="ECO:0000256" key="9">
    <source>
        <dbReference type="PIRSR" id="PIRSR000238-1"/>
    </source>
</evidence>
<dbReference type="GO" id="GO:0000302">
    <property type="term" value="P:response to reactive oxygen species"/>
    <property type="evidence" value="ECO:0007669"/>
    <property type="project" value="InterPro"/>
</dbReference>
<dbReference type="EMBL" id="CP000478">
    <property type="protein sequence ID" value="ABK19543.1"/>
    <property type="molecule type" value="Genomic_DNA"/>
</dbReference>
<dbReference type="Pfam" id="PF07992">
    <property type="entry name" value="Pyr_redox_2"/>
    <property type="match status" value="1"/>
</dbReference>
<evidence type="ECO:0000313" key="13">
    <source>
        <dbReference type="EMBL" id="ABK19543.1"/>
    </source>
</evidence>
<dbReference type="GO" id="GO:0050660">
    <property type="term" value="F:flavin adenine dinucleotide binding"/>
    <property type="evidence" value="ECO:0007669"/>
    <property type="project" value="InterPro"/>
</dbReference>
<dbReference type="CDD" id="cd02973">
    <property type="entry name" value="TRX_GRX_like"/>
    <property type="match status" value="1"/>
</dbReference>
<dbReference type="SUPFAM" id="SSF51905">
    <property type="entry name" value="FAD/NAD(P)-binding domain"/>
    <property type="match status" value="1"/>
</dbReference>
<evidence type="ECO:0000259" key="11">
    <source>
        <dbReference type="Pfam" id="PF07992"/>
    </source>
</evidence>
<evidence type="ECO:0000256" key="5">
    <source>
        <dbReference type="ARBA" id="ARBA00023002"/>
    </source>
</evidence>
<dbReference type="Gene3D" id="3.40.30.80">
    <property type="match status" value="1"/>
</dbReference>
<dbReference type="RefSeq" id="WP_011700659.1">
    <property type="nucleotide sequence ID" value="NC_008554.1"/>
</dbReference>
<dbReference type="PANTHER" id="PTHR48105">
    <property type="entry name" value="THIOREDOXIN REDUCTASE 1-RELATED-RELATED"/>
    <property type="match status" value="1"/>
</dbReference>
<dbReference type="AlphaFoldDB" id="A0LQ41"/>
<feature type="binding site" evidence="9">
    <location>
        <begin position="377"/>
        <end position="391"/>
    </location>
    <ligand>
        <name>NAD(+)</name>
        <dbReference type="ChEBI" id="CHEBI:57540"/>
    </ligand>
</feature>
<dbReference type="InterPro" id="IPR012081">
    <property type="entry name" value="Alkyl_hydroperoxide_Rdtase_suF"/>
</dbReference>
<dbReference type="InterPro" id="IPR023753">
    <property type="entry name" value="FAD/NAD-binding_dom"/>
</dbReference>
<dbReference type="Pfam" id="PF13192">
    <property type="entry name" value="Thioredoxin_3"/>
    <property type="match status" value="1"/>
</dbReference>
<comment type="subunit">
    <text evidence="2">Homodimer.</text>
</comment>
<dbReference type="InterPro" id="IPR008255">
    <property type="entry name" value="Pyr_nucl-diS_OxRdtase_2_AS"/>
</dbReference>
<keyword evidence="7 10" id="KW-1015">Disulfide bond</keyword>
<feature type="domain" description="FAD/NAD(P)-binding" evidence="11">
    <location>
        <begin position="239"/>
        <end position="522"/>
    </location>
</feature>
<keyword evidence="14" id="KW-1185">Reference proteome</keyword>
<dbReference type="PRINTS" id="PR00368">
    <property type="entry name" value="FADPNR"/>
</dbReference>
<dbReference type="OrthoDB" id="9806179at2"/>
<keyword evidence="6 9" id="KW-0520">NAD</keyword>
<dbReference type="InterPro" id="IPR036188">
    <property type="entry name" value="FAD/NAD-bd_sf"/>
</dbReference>
<accession>A0LQ41</accession>
<reference evidence="13 14" key="1">
    <citation type="submission" date="2006-10" db="EMBL/GenBank/DDBJ databases">
        <title>Complete sequence of Syntrophobacter fumaroxidans MPOB.</title>
        <authorList>
            <consortium name="US DOE Joint Genome Institute"/>
            <person name="Copeland A."/>
            <person name="Lucas S."/>
            <person name="Lapidus A."/>
            <person name="Barry K."/>
            <person name="Detter J.C."/>
            <person name="Glavina del Rio T."/>
            <person name="Hammon N."/>
            <person name="Israni S."/>
            <person name="Pitluck S."/>
            <person name="Goltsman E.G."/>
            <person name="Martinez M."/>
            <person name="Schmutz J."/>
            <person name="Larimer F."/>
            <person name="Land M."/>
            <person name="Hauser L."/>
            <person name="Kyrpides N."/>
            <person name="Kim E."/>
            <person name="Boone D.R."/>
            <person name="Brockman F."/>
            <person name="Culley D."/>
            <person name="Ferry J."/>
            <person name="Gunsalus R."/>
            <person name="McInerney M.J."/>
            <person name="Morrison M."/>
            <person name="Plugge C."/>
            <person name="Rohlin L."/>
            <person name="Scholten J."/>
            <person name="Sieber J."/>
            <person name="Stams A.J.M."/>
            <person name="Worm P."/>
            <person name="Henstra A.M."/>
            <person name="Richardson P."/>
        </authorList>
    </citation>
    <scope>NUCLEOTIDE SEQUENCE [LARGE SCALE GENOMIC DNA]</scope>
    <source>
        <strain evidence="14">DSM 10017 / MPOB</strain>
    </source>
</reference>
<evidence type="ECO:0000256" key="2">
    <source>
        <dbReference type="ARBA" id="ARBA00011738"/>
    </source>
</evidence>
<dbReference type="GO" id="GO:0051287">
    <property type="term" value="F:NAD binding"/>
    <property type="evidence" value="ECO:0007669"/>
    <property type="project" value="InterPro"/>
</dbReference>
<dbReference type="InParanoid" id="A0LQ41"/>
<proteinExistence type="inferred from homology"/>
<feature type="binding site" evidence="9">
    <location>
        <begin position="497"/>
        <end position="507"/>
    </location>
    <ligand>
        <name>FAD</name>
        <dbReference type="ChEBI" id="CHEBI:57692"/>
    </ligand>
</feature>
<dbReference type="PIRSF" id="PIRSF000238">
    <property type="entry name" value="AhpF"/>
    <property type="match status" value="1"/>
</dbReference>
<dbReference type="PROSITE" id="PS00573">
    <property type="entry name" value="PYRIDINE_REDOX_2"/>
    <property type="match status" value="1"/>
</dbReference>
<evidence type="ECO:0000313" key="14">
    <source>
        <dbReference type="Proteomes" id="UP000001784"/>
    </source>
</evidence>
<feature type="disulfide bond" description="Redox-active" evidence="10">
    <location>
        <begin position="365"/>
        <end position="368"/>
    </location>
</feature>
<evidence type="ECO:0000256" key="8">
    <source>
        <dbReference type="ARBA" id="ARBA00023284"/>
    </source>
</evidence>
<evidence type="ECO:0000256" key="6">
    <source>
        <dbReference type="ARBA" id="ARBA00023027"/>
    </source>
</evidence>
<dbReference type="InterPro" id="IPR012336">
    <property type="entry name" value="Thioredoxin-like_fold"/>
</dbReference>
<dbReference type="eggNOG" id="COG0492">
    <property type="taxonomic scope" value="Bacteria"/>
</dbReference>
<keyword evidence="8 10" id="KW-0676">Redox-active center</keyword>
<dbReference type="KEGG" id="sfu:Sfum_3874"/>